<organism evidence="1 2">
    <name type="scientific">Streptomyces chartreusis</name>
    <dbReference type="NCBI Taxonomy" id="1969"/>
    <lineage>
        <taxon>Bacteria</taxon>
        <taxon>Bacillati</taxon>
        <taxon>Actinomycetota</taxon>
        <taxon>Actinomycetes</taxon>
        <taxon>Kitasatosporales</taxon>
        <taxon>Streptomycetaceae</taxon>
        <taxon>Streptomyces</taxon>
    </lineage>
</organism>
<dbReference type="AlphaFoldDB" id="A0A7H8TLK9"/>
<reference evidence="1 2" key="1">
    <citation type="submission" date="2020-06" db="EMBL/GenBank/DDBJ databases">
        <title>Genome mining for natural products.</title>
        <authorList>
            <person name="Zhang B."/>
            <person name="Shi J."/>
            <person name="Ge H."/>
        </authorList>
    </citation>
    <scope>NUCLEOTIDE SEQUENCE [LARGE SCALE GENOMIC DNA]</scope>
    <source>
        <strain evidence="1 2">NA02069</strain>
    </source>
</reference>
<sequence length="191" mass="20579">MSNHDAAIEALKQQIPSAKRFFADWPMATPPLPGAVHADVDMYQTSRFKDPRLVLYTGISHLLSVRVGWCLIGAARNIQPGHAVLPPSAEDTLSDPNVVRVLKLLAVDQEESEEAAIEALAVPGTVDSLVRFAAAVHQGHEGRSAPIRYDVGTDIYACHRPPATERAFSADVVLIGSPIWIGKPEAKTEGS</sequence>
<accession>A0A7H8TLK9</accession>
<protein>
    <submittedName>
        <fullName evidence="1">Uncharacterized protein</fullName>
    </submittedName>
</protein>
<evidence type="ECO:0000313" key="1">
    <source>
        <dbReference type="EMBL" id="QKZ23912.1"/>
    </source>
</evidence>
<dbReference type="EMBL" id="CP056041">
    <property type="protein sequence ID" value="QKZ23912.1"/>
    <property type="molecule type" value="Genomic_DNA"/>
</dbReference>
<dbReference type="Proteomes" id="UP000509418">
    <property type="component" value="Chromosome"/>
</dbReference>
<evidence type="ECO:0000313" key="2">
    <source>
        <dbReference type="Proteomes" id="UP000509418"/>
    </source>
</evidence>
<name>A0A7H8TLK9_STRCX</name>
<proteinExistence type="predicted"/>
<dbReference type="RefSeq" id="WP_176578526.1">
    <property type="nucleotide sequence ID" value="NZ_CBDRGH010000022.1"/>
</dbReference>
<keyword evidence="2" id="KW-1185">Reference proteome</keyword>
<gene>
    <name evidence="1" type="ORF">HUT05_45115</name>
</gene>